<gene>
    <name evidence="7" type="ORF">HNR67_003912</name>
</gene>
<keyword evidence="3" id="KW-0408">Iron</keyword>
<evidence type="ECO:0000313" key="8">
    <source>
        <dbReference type="Proteomes" id="UP000533598"/>
    </source>
</evidence>
<keyword evidence="5" id="KW-0040">ANK repeat</keyword>
<evidence type="ECO:0000313" key="7">
    <source>
        <dbReference type="EMBL" id="MBB4677794.1"/>
    </source>
</evidence>
<accession>A0A7W7CDZ0</accession>
<feature type="repeat" description="ANK" evidence="5">
    <location>
        <begin position="217"/>
        <end position="241"/>
    </location>
</feature>
<dbReference type="RefSeq" id="WP_185003696.1">
    <property type="nucleotide sequence ID" value="NZ_BAAAUI010000002.1"/>
</dbReference>
<reference evidence="7 8" key="1">
    <citation type="submission" date="2020-08" db="EMBL/GenBank/DDBJ databases">
        <title>Sequencing the genomes of 1000 actinobacteria strains.</title>
        <authorList>
            <person name="Klenk H.-P."/>
        </authorList>
    </citation>
    <scope>NUCLEOTIDE SEQUENCE [LARGE SCALE GENOMIC DNA]</scope>
    <source>
        <strain evidence="7 8">DSM 44230</strain>
    </source>
</reference>
<evidence type="ECO:0000256" key="4">
    <source>
        <dbReference type="ARBA" id="ARBA00023014"/>
    </source>
</evidence>
<dbReference type="SUPFAM" id="SSF142984">
    <property type="entry name" value="Nqo1 middle domain-like"/>
    <property type="match status" value="1"/>
</dbReference>
<dbReference type="Pfam" id="PF01512">
    <property type="entry name" value="Complex1_51K"/>
    <property type="match status" value="1"/>
</dbReference>
<feature type="domain" description="NADH-ubiquinone oxidoreductase 51kDa subunit FMN-binding" evidence="6">
    <location>
        <begin position="237"/>
        <end position="361"/>
    </location>
</feature>
<protein>
    <submittedName>
        <fullName evidence="7">NADH-quinone oxidoreductase subunit F</fullName>
    </submittedName>
</protein>
<dbReference type="Gene3D" id="1.10.10.1590">
    <property type="entry name" value="NADH-quinone oxidoreductase subunit E"/>
    <property type="match status" value="1"/>
</dbReference>
<dbReference type="InterPro" id="IPR037225">
    <property type="entry name" value="Nuo51_FMN-bd_sf"/>
</dbReference>
<dbReference type="AlphaFoldDB" id="A0A7W7CDZ0"/>
<dbReference type="InterPro" id="IPR011538">
    <property type="entry name" value="Nuo51_FMN-bd"/>
</dbReference>
<dbReference type="EMBL" id="JACHMH010000001">
    <property type="protein sequence ID" value="MBB4677794.1"/>
    <property type="molecule type" value="Genomic_DNA"/>
</dbReference>
<evidence type="ECO:0000256" key="1">
    <source>
        <dbReference type="ARBA" id="ARBA00022485"/>
    </source>
</evidence>
<name>A0A7W7CDZ0_9PSEU</name>
<dbReference type="GO" id="GO:0046872">
    <property type="term" value="F:metal ion binding"/>
    <property type="evidence" value="ECO:0007669"/>
    <property type="project" value="UniProtKB-KW"/>
</dbReference>
<dbReference type="GO" id="GO:0051539">
    <property type="term" value="F:4 iron, 4 sulfur cluster binding"/>
    <property type="evidence" value="ECO:0007669"/>
    <property type="project" value="UniProtKB-KW"/>
</dbReference>
<dbReference type="Pfam" id="PF01257">
    <property type="entry name" value="2Fe-2S_thioredx"/>
    <property type="match status" value="1"/>
</dbReference>
<evidence type="ECO:0000256" key="3">
    <source>
        <dbReference type="ARBA" id="ARBA00023004"/>
    </source>
</evidence>
<evidence type="ECO:0000259" key="6">
    <source>
        <dbReference type="Pfam" id="PF01512"/>
    </source>
</evidence>
<dbReference type="InterPro" id="IPR036249">
    <property type="entry name" value="Thioredoxin-like_sf"/>
</dbReference>
<dbReference type="InterPro" id="IPR041921">
    <property type="entry name" value="NuoE_N"/>
</dbReference>
<sequence length="481" mass="51008">MDSRSRDTALSTEERAAIDVVLAPSSSGRSDGGFTRSQHDLLLPALHALNDRVGWISEAALDYLSRRLTLSAAEVFGVASSCALFSLRPRPRRVLHVCAGPACRATGSTTLCRTLERRLGPADRPAGGVIWQRSPCLGLCERAPAALVLEAGEPQRTAVSAPSTVDATISVALDLRRARPEPPAAAAVPRSGGENLVLLRRIGQVDPASLSDYLNTGGYTALHHALRLGQAEILRLVRESGLPSRDGAGAPVARSWEVLASQPETPHYLVCDADETHPAAFADRVLLEGDPFAVVEAMTIAAIATGSRHGYLHLRGEYPRAYQTITEAVAQAREKGLLGRNILGSGHSFDLEIRRGGGAYPGRRGESRGMPPFPAEPVLLGKPAITHSVETLIAIPPLLTGLPTGTRLYCATGIFRRPGVYELPRGTTLGRLLAVAGGAVTGRTPRAALINGTLTRPLHLDRPLPAAGPGSVVLLDEERDR</sequence>
<dbReference type="PANTHER" id="PTHR43578:SF3">
    <property type="entry name" value="NADH-QUINONE OXIDOREDUCTASE SUBUNIT F"/>
    <property type="match status" value="1"/>
</dbReference>
<comment type="caution">
    <text evidence="7">The sequence shown here is derived from an EMBL/GenBank/DDBJ whole genome shotgun (WGS) entry which is preliminary data.</text>
</comment>
<keyword evidence="2" id="KW-0479">Metal-binding</keyword>
<dbReference type="SUPFAM" id="SSF52833">
    <property type="entry name" value="Thioredoxin-like"/>
    <property type="match status" value="1"/>
</dbReference>
<evidence type="ECO:0000256" key="2">
    <source>
        <dbReference type="ARBA" id="ARBA00022723"/>
    </source>
</evidence>
<dbReference type="PROSITE" id="PS50088">
    <property type="entry name" value="ANK_REPEAT"/>
    <property type="match status" value="1"/>
</dbReference>
<dbReference type="InterPro" id="IPR002110">
    <property type="entry name" value="Ankyrin_rpt"/>
</dbReference>
<dbReference type="Gene3D" id="3.10.20.600">
    <property type="match status" value="1"/>
</dbReference>
<evidence type="ECO:0000256" key="5">
    <source>
        <dbReference type="PROSITE-ProRule" id="PRU00023"/>
    </source>
</evidence>
<dbReference type="SUPFAM" id="SSF142019">
    <property type="entry name" value="Nqo1 FMN-binding domain-like"/>
    <property type="match status" value="1"/>
</dbReference>
<dbReference type="PROSITE" id="PS50297">
    <property type="entry name" value="ANK_REP_REGION"/>
    <property type="match status" value="1"/>
</dbReference>
<keyword evidence="8" id="KW-1185">Reference proteome</keyword>
<keyword evidence="1" id="KW-0004">4Fe-4S</keyword>
<dbReference type="Gene3D" id="6.10.250.1450">
    <property type="match status" value="1"/>
</dbReference>
<dbReference type="PANTHER" id="PTHR43578">
    <property type="entry name" value="NADH-QUINONE OXIDOREDUCTASE SUBUNIT F"/>
    <property type="match status" value="1"/>
</dbReference>
<keyword evidence="4" id="KW-0411">Iron-sulfur</keyword>
<dbReference type="Proteomes" id="UP000533598">
    <property type="component" value="Unassembled WGS sequence"/>
</dbReference>
<dbReference type="Gene3D" id="3.40.50.11540">
    <property type="entry name" value="NADH-ubiquinone oxidoreductase 51kDa subunit"/>
    <property type="match status" value="1"/>
</dbReference>
<dbReference type="Gene3D" id="3.40.30.10">
    <property type="entry name" value="Glutaredoxin"/>
    <property type="match status" value="1"/>
</dbReference>
<organism evidence="7 8">
    <name type="scientific">Crossiella cryophila</name>
    <dbReference type="NCBI Taxonomy" id="43355"/>
    <lineage>
        <taxon>Bacteria</taxon>
        <taxon>Bacillati</taxon>
        <taxon>Actinomycetota</taxon>
        <taxon>Actinomycetes</taxon>
        <taxon>Pseudonocardiales</taxon>
        <taxon>Pseudonocardiaceae</taxon>
        <taxon>Crossiella</taxon>
    </lineage>
</organism>
<proteinExistence type="predicted"/>